<keyword evidence="1" id="KW-0560">Oxidoreductase</keyword>
<dbReference type="Proteomes" id="UP001583177">
    <property type="component" value="Unassembled WGS sequence"/>
</dbReference>
<evidence type="ECO:0000259" key="2">
    <source>
        <dbReference type="Pfam" id="PF00248"/>
    </source>
</evidence>
<dbReference type="InterPro" id="IPR036812">
    <property type="entry name" value="NAD(P)_OxRdtase_dom_sf"/>
</dbReference>
<dbReference type="PANTHER" id="PTHR43364:SF4">
    <property type="entry name" value="NAD(P)-LINKED OXIDOREDUCTASE SUPERFAMILY PROTEIN"/>
    <property type="match status" value="1"/>
</dbReference>
<comment type="caution">
    <text evidence="3">The sequence shown here is derived from an EMBL/GenBank/DDBJ whole genome shotgun (WGS) entry which is preliminary data.</text>
</comment>
<organism evidence="3 4">
    <name type="scientific">Diaporthe australafricana</name>
    <dbReference type="NCBI Taxonomy" id="127596"/>
    <lineage>
        <taxon>Eukaryota</taxon>
        <taxon>Fungi</taxon>
        <taxon>Dikarya</taxon>
        <taxon>Ascomycota</taxon>
        <taxon>Pezizomycotina</taxon>
        <taxon>Sordariomycetes</taxon>
        <taxon>Sordariomycetidae</taxon>
        <taxon>Diaporthales</taxon>
        <taxon>Diaporthaceae</taxon>
        <taxon>Diaporthe</taxon>
    </lineage>
</organism>
<evidence type="ECO:0000256" key="1">
    <source>
        <dbReference type="ARBA" id="ARBA00023002"/>
    </source>
</evidence>
<evidence type="ECO:0000313" key="4">
    <source>
        <dbReference type="Proteomes" id="UP001583177"/>
    </source>
</evidence>
<accession>A0ABR3W6M3</accession>
<dbReference type="SUPFAM" id="SSF51430">
    <property type="entry name" value="NAD(P)-linked oxidoreductase"/>
    <property type="match status" value="1"/>
</dbReference>
<dbReference type="EMBL" id="JAWRVE010000139">
    <property type="protein sequence ID" value="KAL1854410.1"/>
    <property type="molecule type" value="Genomic_DNA"/>
</dbReference>
<name>A0ABR3W6M3_9PEZI</name>
<proteinExistence type="predicted"/>
<dbReference type="PANTHER" id="PTHR43364">
    <property type="entry name" value="NADH-SPECIFIC METHYLGLYOXAL REDUCTASE-RELATED"/>
    <property type="match status" value="1"/>
</dbReference>
<protein>
    <recommendedName>
        <fullName evidence="2">NADP-dependent oxidoreductase domain-containing protein</fullName>
    </recommendedName>
</protein>
<sequence>MAPRLIFGTGVLGMDGTEFQNIDSVTRLLHTLKQLGINRLDTAARYPPFIPGKSEQLIGGASALSGGFVVDTKVYTEVGDGSGDLTQVAVTKSVEGSLERMDRPQGEGVNVLFAHRPDPATPLEEQIQAFQDQVAQGHAREWGVANHPPETLQAIIDLCEQKGWAKPTWYQGAYNLLTRGTETRVLPILRAHGMSFLASHALASGFLTGNHVDADGKPTGRFARNSGYAAPEVAAAMKEFVAGCKAHALPPVEVASRWIAHHSALGDKDGLVLGASKLVQVGETVASIRKGPLPTPVVSLADELWEAVKPIRGSMIWQGRRGKVLLAVFGRHTNHGIEFYQVAS</sequence>
<dbReference type="InterPro" id="IPR050523">
    <property type="entry name" value="AKR_Detox_Biosynth"/>
</dbReference>
<dbReference type="Gene3D" id="3.20.20.100">
    <property type="entry name" value="NADP-dependent oxidoreductase domain"/>
    <property type="match status" value="1"/>
</dbReference>
<gene>
    <name evidence="3" type="ORF">Daus18300_011429</name>
</gene>
<dbReference type="InterPro" id="IPR023210">
    <property type="entry name" value="NADP_OxRdtase_dom"/>
</dbReference>
<keyword evidence="4" id="KW-1185">Reference proteome</keyword>
<feature type="domain" description="NADP-dependent oxidoreductase" evidence="2">
    <location>
        <begin position="4"/>
        <end position="305"/>
    </location>
</feature>
<dbReference type="Pfam" id="PF00248">
    <property type="entry name" value="Aldo_ket_red"/>
    <property type="match status" value="1"/>
</dbReference>
<reference evidence="3 4" key="1">
    <citation type="journal article" date="2024" name="IMA Fungus">
        <title>IMA Genome - F19 : A genome assembly and annotation guide to empower mycologists, including annotated draft genome sequences of Ceratocystis pirilliformis, Diaporthe australafricana, Fusarium ophioides, Paecilomyces lecythidis, and Sporothrix stenoceras.</title>
        <authorList>
            <person name="Aylward J."/>
            <person name="Wilson A.M."/>
            <person name="Visagie C.M."/>
            <person name="Spraker J."/>
            <person name="Barnes I."/>
            <person name="Buitendag C."/>
            <person name="Ceriani C."/>
            <person name="Del Mar Angel L."/>
            <person name="du Plessis D."/>
            <person name="Fuchs T."/>
            <person name="Gasser K."/>
            <person name="Kramer D."/>
            <person name="Li W."/>
            <person name="Munsamy K."/>
            <person name="Piso A."/>
            <person name="Price J.L."/>
            <person name="Sonnekus B."/>
            <person name="Thomas C."/>
            <person name="van der Nest A."/>
            <person name="van Dijk A."/>
            <person name="van Heerden A."/>
            <person name="van Vuuren N."/>
            <person name="Yilmaz N."/>
            <person name="Duong T.A."/>
            <person name="van der Merwe N.A."/>
            <person name="Wingfield M.J."/>
            <person name="Wingfield B.D."/>
        </authorList>
    </citation>
    <scope>NUCLEOTIDE SEQUENCE [LARGE SCALE GENOMIC DNA]</scope>
    <source>
        <strain evidence="3 4">CMW 18300</strain>
    </source>
</reference>
<evidence type="ECO:0000313" key="3">
    <source>
        <dbReference type="EMBL" id="KAL1854410.1"/>
    </source>
</evidence>